<proteinExistence type="predicted"/>
<keyword evidence="2" id="KW-1185">Reference proteome</keyword>
<sequence length="129" mass="14990">MRFKLSSIKYIESILEEGHVYCISDFKVSKLKKSYNVISAPCTITITLKTKIVKASSSVLSFQRHYFQFLEFEHLPRRYKINETLTNVIGLIISMSKVTAMYVSNKSTKAPKRNFQLQNIRFATSNYTF</sequence>
<dbReference type="InterPro" id="IPR012340">
    <property type="entry name" value="NA-bd_OB-fold"/>
</dbReference>
<dbReference type="PANTHER" id="PTHR47165:SF4">
    <property type="entry name" value="OS03G0429900 PROTEIN"/>
    <property type="match status" value="1"/>
</dbReference>
<dbReference type="EMBL" id="CM001888">
    <property type="protein sequence ID" value="EOY19660.1"/>
    <property type="molecule type" value="Genomic_DNA"/>
</dbReference>
<dbReference type="HOGENOM" id="CLU_1952736_0_0_1"/>
<dbReference type="Gramene" id="EOY19660">
    <property type="protein sequence ID" value="EOY19660"/>
    <property type="gene ID" value="TCM_044826"/>
</dbReference>
<evidence type="ECO:0000313" key="2">
    <source>
        <dbReference type="Proteomes" id="UP000026915"/>
    </source>
</evidence>
<organism evidence="1 2">
    <name type="scientific">Theobroma cacao</name>
    <name type="common">Cacao</name>
    <name type="synonym">Cocoa</name>
    <dbReference type="NCBI Taxonomy" id="3641"/>
    <lineage>
        <taxon>Eukaryota</taxon>
        <taxon>Viridiplantae</taxon>
        <taxon>Streptophyta</taxon>
        <taxon>Embryophyta</taxon>
        <taxon>Tracheophyta</taxon>
        <taxon>Spermatophyta</taxon>
        <taxon>Magnoliopsida</taxon>
        <taxon>eudicotyledons</taxon>
        <taxon>Gunneridae</taxon>
        <taxon>Pentapetalae</taxon>
        <taxon>rosids</taxon>
        <taxon>malvids</taxon>
        <taxon>Malvales</taxon>
        <taxon>Malvaceae</taxon>
        <taxon>Byttnerioideae</taxon>
        <taxon>Theobroma</taxon>
    </lineage>
</organism>
<evidence type="ECO:0000313" key="1">
    <source>
        <dbReference type="EMBL" id="EOY19660.1"/>
    </source>
</evidence>
<dbReference type="Proteomes" id="UP000026915">
    <property type="component" value="Chromosome 10"/>
</dbReference>
<dbReference type="InParanoid" id="A0A061FQW7"/>
<protein>
    <recommendedName>
        <fullName evidence="3">DUF223 domain-containing protein</fullName>
    </recommendedName>
</protein>
<dbReference type="Gene3D" id="2.40.50.140">
    <property type="entry name" value="Nucleic acid-binding proteins"/>
    <property type="match status" value="2"/>
</dbReference>
<gene>
    <name evidence="1" type="ORF">TCM_044826</name>
</gene>
<accession>A0A061FQW7</accession>
<reference evidence="1 2" key="1">
    <citation type="journal article" date="2013" name="Genome Biol.">
        <title>The genome sequence of the most widely cultivated cacao type and its use to identify candidate genes regulating pod color.</title>
        <authorList>
            <person name="Motamayor J.C."/>
            <person name="Mockaitis K."/>
            <person name="Schmutz J."/>
            <person name="Haiminen N."/>
            <person name="Iii D.L."/>
            <person name="Cornejo O."/>
            <person name="Findley S.D."/>
            <person name="Zheng P."/>
            <person name="Utro F."/>
            <person name="Royaert S."/>
            <person name="Saski C."/>
            <person name="Jenkins J."/>
            <person name="Podicheti R."/>
            <person name="Zhao M."/>
            <person name="Scheffler B.E."/>
            <person name="Stack J.C."/>
            <person name="Feltus F.A."/>
            <person name="Mustiga G.M."/>
            <person name="Amores F."/>
            <person name="Phillips W."/>
            <person name="Marelli J.P."/>
            <person name="May G.D."/>
            <person name="Shapiro H."/>
            <person name="Ma J."/>
            <person name="Bustamante C.D."/>
            <person name="Schnell R.J."/>
            <person name="Main D."/>
            <person name="Gilbert D."/>
            <person name="Parida L."/>
            <person name="Kuhn D.N."/>
        </authorList>
    </citation>
    <scope>NUCLEOTIDE SEQUENCE [LARGE SCALE GENOMIC DNA]</scope>
    <source>
        <strain evidence="2">cv. Matina 1-6</strain>
    </source>
</reference>
<name>A0A061FQW7_THECC</name>
<dbReference type="AlphaFoldDB" id="A0A061FQW7"/>
<evidence type="ECO:0008006" key="3">
    <source>
        <dbReference type="Google" id="ProtNLM"/>
    </source>
</evidence>
<dbReference type="PANTHER" id="PTHR47165">
    <property type="entry name" value="OS03G0429900 PROTEIN"/>
    <property type="match status" value="1"/>
</dbReference>